<keyword evidence="3 13" id="KW-0820">tRNA-binding</keyword>
<dbReference type="GO" id="GO:0004829">
    <property type="term" value="F:threonine-tRNA ligase activity"/>
    <property type="evidence" value="ECO:0007669"/>
    <property type="project" value="UniProtKB-UniRule"/>
</dbReference>
<evidence type="ECO:0000313" key="15">
    <source>
        <dbReference type="Proteomes" id="UP000031866"/>
    </source>
</evidence>
<keyword evidence="7 13" id="KW-0862">Zinc</keyword>
<dbReference type="InterPro" id="IPR036621">
    <property type="entry name" value="Anticodon-bd_dom_sf"/>
</dbReference>
<dbReference type="RefSeq" id="WP_041893612.1">
    <property type="nucleotide sequence ID" value="NZ_CP010086.2"/>
</dbReference>
<dbReference type="GO" id="GO:0046872">
    <property type="term" value="F:metal ion binding"/>
    <property type="evidence" value="ECO:0007669"/>
    <property type="project" value="UniProtKB-KW"/>
</dbReference>
<comment type="catalytic activity">
    <reaction evidence="12 13">
        <text>tRNA(Thr) + L-threonine + ATP = L-threonyl-tRNA(Thr) + AMP + diphosphate + H(+)</text>
        <dbReference type="Rhea" id="RHEA:24624"/>
        <dbReference type="Rhea" id="RHEA-COMP:9670"/>
        <dbReference type="Rhea" id="RHEA-COMP:9704"/>
        <dbReference type="ChEBI" id="CHEBI:15378"/>
        <dbReference type="ChEBI" id="CHEBI:30616"/>
        <dbReference type="ChEBI" id="CHEBI:33019"/>
        <dbReference type="ChEBI" id="CHEBI:57926"/>
        <dbReference type="ChEBI" id="CHEBI:78442"/>
        <dbReference type="ChEBI" id="CHEBI:78534"/>
        <dbReference type="ChEBI" id="CHEBI:456215"/>
        <dbReference type="EC" id="6.1.1.3"/>
    </reaction>
</comment>
<dbReference type="Pfam" id="PF07973">
    <property type="entry name" value="tRNA_SAD"/>
    <property type="match status" value="1"/>
</dbReference>
<dbReference type="InterPro" id="IPR002314">
    <property type="entry name" value="aa-tRNA-synt_IIb"/>
</dbReference>
<dbReference type="FunFam" id="3.30.980.10:FF:000005">
    <property type="entry name" value="Threonyl-tRNA synthetase, mitochondrial"/>
    <property type="match status" value="1"/>
</dbReference>
<dbReference type="Pfam" id="PF02824">
    <property type="entry name" value="TGS"/>
    <property type="match status" value="1"/>
</dbReference>
<dbReference type="Pfam" id="PF00587">
    <property type="entry name" value="tRNA-synt_2b"/>
    <property type="match status" value="1"/>
</dbReference>
<dbReference type="EC" id="6.1.1.3" evidence="13"/>
<keyword evidence="11 13" id="KW-0030">Aminoacyl-tRNA synthetase</keyword>
<dbReference type="PANTHER" id="PTHR11451">
    <property type="entry name" value="THREONINE-TRNA LIGASE"/>
    <property type="match status" value="1"/>
</dbReference>
<dbReference type="SUPFAM" id="SSF55186">
    <property type="entry name" value="ThrRS/AlaRS common domain"/>
    <property type="match status" value="1"/>
</dbReference>
<dbReference type="FunFam" id="3.30.54.20:FF:000002">
    <property type="entry name" value="Threonine--tRNA ligase"/>
    <property type="match status" value="1"/>
</dbReference>
<dbReference type="SUPFAM" id="SSF81271">
    <property type="entry name" value="TGS-like"/>
    <property type="match status" value="1"/>
</dbReference>
<dbReference type="InterPro" id="IPR012676">
    <property type="entry name" value="TGS-like"/>
</dbReference>
<dbReference type="CDD" id="cd00771">
    <property type="entry name" value="ThrRS_core"/>
    <property type="match status" value="1"/>
</dbReference>
<dbReference type="PRINTS" id="PR01047">
    <property type="entry name" value="TRNASYNTHTHR"/>
</dbReference>
<dbReference type="SUPFAM" id="SSF52954">
    <property type="entry name" value="Class II aaRS ABD-related"/>
    <property type="match status" value="1"/>
</dbReference>
<evidence type="ECO:0000256" key="10">
    <source>
        <dbReference type="ARBA" id="ARBA00022917"/>
    </source>
</evidence>
<dbReference type="GO" id="GO:0016740">
    <property type="term" value="F:transferase activity"/>
    <property type="evidence" value="ECO:0007669"/>
    <property type="project" value="UniProtKB-ARBA"/>
</dbReference>
<keyword evidence="6 13" id="KW-0547">Nucleotide-binding</keyword>
<evidence type="ECO:0000313" key="14">
    <source>
        <dbReference type="EMBL" id="AJG96984.1"/>
    </source>
</evidence>
<comment type="caution">
    <text evidence="13">Lacks conserved residue(s) required for the propagation of feature annotation.</text>
</comment>
<dbReference type="Proteomes" id="UP000031866">
    <property type="component" value="Chromosome"/>
</dbReference>
<dbReference type="Gene3D" id="3.30.54.20">
    <property type="match status" value="1"/>
</dbReference>
<evidence type="ECO:0000256" key="1">
    <source>
        <dbReference type="ARBA" id="ARBA00008226"/>
    </source>
</evidence>
<keyword evidence="2 13" id="KW-0963">Cytoplasm</keyword>
<dbReference type="Gene3D" id="3.10.20.30">
    <property type="match status" value="1"/>
</dbReference>
<dbReference type="OrthoDB" id="9802304at2"/>
<feature type="binding site" evidence="13">
    <location>
        <position position="517"/>
    </location>
    <ligand>
        <name>Zn(2+)</name>
        <dbReference type="ChEBI" id="CHEBI:29105"/>
        <note>catalytic</note>
    </ligand>
</feature>
<keyword evidence="9 13" id="KW-0694">RNA-binding</keyword>
<dbReference type="InterPro" id="IPR012675">
    <property type="entry name" value="Beta-grasp_dom_sf"/>
</dbReference>
<dbReference type="InterPro" id="IPR004095">
    <property type="entry name" value="TGS"/>
</dbReference>
<dbReference type="InterPro" id="IPR033728">
    <property type="entry name" value="ThrRS_core"/>
</dbReference>
<dbReference type="InterPro" id="IPR018163">
    <property type="entry name" value="Thr/Ala-tRNA-synth_IIc_edit"/>
</dbReference>
<evidence type="ECO:0000256" key="6">
    <source>
        <dbReference type="ARBA" id="ARBA00022741"/>
    </source>
</evidence>
<name>A0A0B5Q461_CLOBE</name>
<dbReference type="Gene3D" id="3.30.980.10">
    <property type="entry name" value="Threonyl-trna Synthetase, Chain A, domain 2"/>
    <property type="match status" value="1"/>
</dbReference>
<dbReference type="InterPro" id="IPR012947">
    <property type="entry name" value="tRNA_SAD"/>
</dbReference>
<evidence type="ECO:0000256" key="9">
    <source>
        <dbReference type="ARBA" id="ARBA00022884"/>
    </source>
</evidence>
<dbReference type="InterPro" id="IPR004154">
    <property type="entry name" value="Anticodon-bd"/>
</dbReference>
<dbReference type="SUPFAM" id="SSF55681">
    <property type="entry name" value="Class II aaRS and biotin synthetases"/>
    <property type="match status" value="1"/>
</dbReference>
<dbReference type="EMBL" id="CP010086">
    <property type="protein sequence ID" value="AJG96984.1"/>
    <property type="molecule type" value="Genomic_DNA"/>
</dbReference>
<reference evidence="15" key="1">
    <citation type="submission" date="2014-12" db="EMBL/GenBank/DDBJ databases">
        <title>Genome sequence of Clostridium beijerinckii strain 59B.</title>
        <authorList>
            <person name="Little G.T."/>
            <person name="Minton N.P."/>
        </authorList>
    </citation>
    <scope>NUCLEOTIDE SEQUENCE [LARGE SCALE GENOMIC DNA]</scope>
    <source>
        <strain evidence="15">59B</strain>
    </source>
</reference>
<proteinExistence type="inferred from homology"/>
<dbReference type="PANTHER" id="PTHR11451:SF56">
    <property type="entry name" value="THREONINE--TRNA LIGASE 1"/>
    <property type="match status" value="1"/>
</dbReference>
<dbReference type="KEGG" id="cbei:LF65_00312"/>
<dbReference type="InterPro" id="IPR045864">
    <property type="entry name" value="aa-tRNA-synth_II/BPL/LPL"/>
</dbReference>
<comment type="subunit">
    <text evidence="13">Homodimer.</text>
</comment>
<sequence length="643" mass="73771">MIKVTLKDGSIKEFEAGLSIYEIAKSISEGLARNACCGIVNGKVEDLRKEINEDVELSICTFDSQEGKDALRHSISHVLAYAVKRLFPETKLAIGPSIATGFYYDFDREIAFTAADLEKLEAEMQKIIKENPEISRFELPRNEALELMKDEPYKVELINDLPENEIISFYKMGDFTDLCAGPHLMSIKSVKAIKLTRSAGAYWKGNEKNKMLTRIYGTAFLKKADLDAFLEALEEAKKRDHNKLGRELKLFTTDENVGQGLPLLMPKGAKIVQLLQRWVEDEEEKRGYLLTKTPLMAKSDLYKISGHWDHYKDGMFVLGDEEKDDEVFALRPMTCPFQYTIYNAEQHSYRDLPLRYGETSTLFRNEASGEMHGLIRVRQFTLADGHLVVTPEQLEEEFKGVLELIQYLMGTLGIAEKITYRFSKWDPNNTEKYINDPDAWNKTQDTMRNILDHLNINYVEADDEAAFYGPKLDLQFRNVHGKEDTLFTVQIDFALAERFDMSYVDKDGEKKRPYIIHRSSIGCYERTLAMLIEEYAGAFPTWLSPVQAKVLPISDKYNDYAEAVTKALKNKGIRVETDYRAEKIGYKIREARLERTPYILVVGEKEAANNEVSVRSRKNDDEGAVKLDAFIERIVKEIENKEL</sequence>
<gene>
    <name evidence="13" type="primary">thrS</name>
    <name evidence="14" type="ORF">LF65_00312</name>
</gene>
<dbReference type="NCBIfam" id="TIGR00418">
    <property type="entry name" value="thrS"/>
    <property type="match status" value="1"/>
</dbReference>
<dbReference type="STRING" id="1520.LF65_00312"/>
<protein>
    <recommendedName>
        <fullName evidence="13">Threonine--tRNA ligase</fullName>
        <ecNumber evidence="13">6.1.1.3</ecNumber>
    </recommendedName>
    <alternativeName>
        <fullName evidence="13">Threonyl-tRNA synthetase</fullName>
        <shortName evidence="13">ThrRS</shortName>
    </alternativeName>
</protein>
<comment type="cofactor">
    <cofactor evidence="13">
        <name>Zn(2+)</name>
        <dbReference type="ChEBI" id="CHEBI:29105"/>
    </cofactor>
    <text evidence="13">Binds 1 zinc ion per subunit.</text>
</comment>
<dbReference type="CDD" id="cd00860">
    <property type="entry name" value="ThrRS_anticodon"/>
    <property type="match status" value="1"/>
</dbReference>
<dbReference type="GO" id="GO:0140096">
    <property type="term" value="F:catalytic activity, acting on a protein"/>
    <property type="evidence" value="ECO:0007669"/>
    <property type="project" value="UniProtKB-ARBA"/>
</dbReference>
<evidence type="ECO:0000256" key="5">
    <source>
        <dbReference type="ARBA" id="ARBA00022723"/>
    </source>
</evidence>
<accession>A0A0B5Q461</accession>
<dbReference type="InterPro" id="IPR047246">
    <property type="entry name" value="ThrRS_anticodon"/>
</dbReference>
<comment type="similarity">
    <text evidence="1 13">Belongs to the class-II aminoacyl-tRNA synthetase family.</text>
</comment>
<comment type="subcellular location">
    <subcellularLocation>
        <location evidence="13">Cytoplasm</location>
    </subcellularLocation>
</comment>
<evidence type="ECO:0000256" key="7">
    <source>
        <dbReference type="ARBA" id="ARBA00022833"/>
    </source>
</evidence>
<dbReference type="InterPro" id="IPR002320">
    <property type="entry name" value="Thr-tRNA-ligase_IIa"/>
</dbReference>
<feature type="binding site" evidence="13">
    <location>
        <position position="386"/>
    </location>
    <ligand>
        <name>Zn(2+)</name>
        <dbReference type="ChEBI" id="CHEBI:29105"/>
        <note>catalytic</note>
    </ligand>
</feature>
<dbReference type="GO" id="GO:0005524">
    <property type="term" value="F:ATP binding"/>
    <property type="evidence" value="ECO:0007669"/>
    <property type="project" value="UniProtKB-UniRule"/>
</dbReference>
<dbReference type="Pfam" id="PF03129">
    <property type="entry name" value="HGTP_anticodon"/>
    <property type="match status" value="1"/>
</dbReference>
<dbReference type="SMART" id="SM00863">
    <property type="entry name" value="tRNA_SAD"/>
    <property type="match status" value="1"/>
</dbReference>
<evidence type="ECO:0000256" key="3">
    <source>
        <dbReference type="ARBA" id="ARBA00022555"/>
    </source>
</evidence>
<evidence type="ECO:0000256" key="8">
    <source>
        <dbReference type="ARBA" id="ARBA00022840"/>
    </source>
</evidence>
<dbReference type="FunFam" id="3.30.930.10:FF:000002">
    <property type="entry name" value="Threonine--tRNA ligase"/>
    <property type="match status" value="1"/>
</dbReference>
<dbReference type="HAMAP" id="MF_00184">
    <property type="entry name" value="Thr_tRNA_synth"/>
    <property type="match status" value="1"/>
</dbReference>
<evidence type="ECO:0000256" key="4">
    <source>
        <dbReference type="ARBA" id="ARBA00022598"/>
    </source>
</evidence>
<dbReference type="GO" id="GO:0006435">
    <property type="term" value="P:threonyl-tRNA aminoacylation"/>
    <property type="evidence" value="ECO:0007669"/>
    <property type="project" value="UniProtKB-UniRule"/>
</dbReference>
<dbReference type="InterPro" id="IPR006195">
    <property type="entry name" value="aa-tRNA-synth_II"/>
</dbReference>
<evidence type="ECO:0000256" key="12">
    <source>
        <dbReference type="ARBA" id="ARBA00049515"/>
    </source>
</evidence>
<dbReference type="FunFam" id="3.40.50.800:FF:000001">
    <property type="entry name" value="Threonine--tRNA ligase"/>
    <property type="match status" value="1"/>
</dbReference>
<keyword evidence="4 13" id="KW-0436">Ligase</keyword>
<dbReference type="AlphaFoldDB" id="A0A0B5Q461"/>
<feature type="binding site" evidence="13">
    <location>
        <position position="335"/>
    </location>
    <ligand>
        <name>Zn(2+)</name>
        <dbReference type="ChEBI" id="CHEBI:29105"/>
        <note>catalytic</note>
    </ligand>
</feature>
<dbReference type="PROSITE" id="PS50862">
    <property type="entry name" value="AA_TRNA_LIGASE_II"/>
    <property type="match status" value="1"/>
</dbReference>
<keyword evidence="8 13" id="KW-0067">ATP-binding</keyword>
<keyword evidence="5 13" id="KW-0479">Metal-binding</keyword>
<dbReference type="GO" id="GO:0000049">
    <property type="term" value="F:tRNA binding"/>
    <property type="evidence" value="ECO:0007669"/>
    <property type="project" value="UniProtKB-KW"/>
</dbReference>
<dbReference type="Gene3D" id="3.40.50.800">
    <property type="entry name" value="Anticodon-binding domain"/>
    <property type="match status" value="1"/>
</dbReference>
<evidence type="ECO:0000256" key="2">
    <source>
        <dbReference type="ARBA" id="ARBA00022490"/>
    </source>
</evidence>
<keyword evidence="10 13" id="KW-0648">Protein biosynthesis</keyword>
<organism evidence="14 15">
    <name type="scientific">Clostridium beijerinckii</name>
    <name type="common">Clostridium MP</name>
    <dbReference type="NCBI Taxonomy" id="1520"/>
    <lineage>
        <taxon>Bacteria</taxon>
        <taxon>Bacillati</taxon>
        <taxon>Bacillota</taxon>
        <taxon>Clostridia</taxon>
        <taxon>Eubacteriales</taxon>
        <taxon>Clostridiaceae</taxon>
        <taxon>Clostridium</taxon>
    </lineage>
</organism>
<dbReference type="GO" id="GO:0005737">
    <property type="term" value="C:cytoplasm"/>
    <property type="evidence" value="ECO:0007669"/>
    <property type="project" value="UniProtKB-SubCell"/>
</dbReference>
<evidence type="ECO:0000256" key="11">
    <source>
        <dbReference type="ARBA" id="ARBA00023146"/>
    </source>
</evidence>
<evidence type="ECO:0000256" key="13">
    <source>
        <dbReference type="HAMAP-Rule" id="MF_00184"/>
    </source>
</evidence>
<dbReference type="CDD" id="cd01667">
    <property type="entry name" value="TGS_ThrRS"/>
    <property type="match status" value="1"/>
</dbReference>
<dbReference type="Gene3D" id="3.30.930.10">
    <property type="entry name" value="Bira Bifunctional Protein, Domain 2"/>
    <property type="match status" value="1"/>
</dbReference>
<dbReference type="PROSITE" id="PS51880">
    <property type="entry name" value="TGS"/>
    <property type="match status" value="1"/>
</dbReference>